<comment type="subcellular location">
    <subcellularLocation>
        <location evidence="2">Nucleus</location>
    </subcellularLocation>
</comment>
<dbReference type="Pfam" id="PF13359">
    <property type="entry name" value="DDE_Tnp_4"/>
    <property type="match status" value="1"/>
</dbReference>
<evidence type="ECO:0000256" key="5">
    <source>
        <dbReference type="ARBA" id="ARBA00022723"/>
    </source>
</evidence>
<evidence type="ECO:0000256" key="6">
    <source>
        <dbReference type="ARBA" id="ARBA00022801"/>
    </source>
</evidence>
<reference evidence="10" key="2">
    <citation type="submission" date="2020-05" db="UniProtKB">
        <authorList>
            <consortium name="EnsemblMetazoa"/>
        </authorList>
    </citation>
    <scope>IDENTIFICATION</scope>
    <source>
        <strain evidence="10">WRAIR2</strain>
    </source>
</reference>
<dbReference type="PANTHER" id="PTHR22930">
    <property type="match status" value="1"/>
</dbReference>
<feature type="domain" description="DDE Tnp4" evidence="9">
    <location>
        <begin position="113"/>
        <end position="279"/>
    </location>
</feature>
<evidence type="ECO:0000256" key="8">
    <source>
        <dbReference type="SAM" id="MobiDB-lite"/>
    </source>
</evidence>
<dbReference type="GO" id="GO:0016787">
    <property type="term" value="F:hydrolase activity"/>
    <property type="evidence" value="ECO:0007669"/>
    <property type="project" value="UniProtKB-KW"/>
</dbReference>
<evidence type="ECO:0000313" key="10">
    <source>
        <dbReference type="EnsemblMetazoa" id="ADIR007530-PA"/>
    </source>
</evidence>
<keyword evidence="4" id="KW-0540">Nuclease</keyword>
<feature type="region of interest" description="Disordered" evidence="8">
    <location>
        <begin position="286"/>
        <end position="306"/>
    </location>
</feature>
<comment type="similarity">
    <text evidence="3">Belongs to the HARBI1 family.</text>
</comment>
<dbReference type="EnsemblMetazoa" id="ADIR007530-RA">
    <property type="protein sequence ID" value="ADIR007530-PA"/>
    <property type="gene ID" value="ADIR007530"/>
</dbReference>
<feature type="compositionally biased region" description="Polar residues" evidence="8">
    <location>
        <begin position="293"/>
        <end position="306"/>
    </location>
</feature>
<dbReference type="VEuPathDB" id="VectorBase:ADIR007530"/>
<evidence type="ECO:0000256" key="7">
    <source>
        <dbReference type="ARBA" id="ARBA00023242"/>
    </source>
</evidence>
<sequence>MLLERNQNASLLMRSILDEELDNTVVNFMRLSREDFAYLLQLVTPRIRRQDTYMRNAIIPKDKLIITLRFLSSGDSYKSLEYAYRLPSTQEEWLRVEEEFSGKWKFPHAIGAIDGKHVAIKAPARSGTEYYNYKQFFSIVLLAVVDANCNFMFADVGCKGRISDGGILRTSRLYNMLEKNELQIPQAAVLRDSSSIRIPYMLLGDKAFGFTNYCIRPFGGITQSGSVERIFNERHSKARRTVEMAFGILTARFRVLRKPMELNPQSAAKIVLTTVYLHNFIRREESSRGESTEPGSVQSELTELRG</sequence>
<evidence type="ECO:0000256" key="1">
    <source>
        <dbReference type="ARBA" id="ARBA00001968"/>
    </source>
</evidence>
<evidence type="ECO:0000259" key="9">
    <source>
        <dbReference type="Pfam" id="PF13359"/>
    </source>
</evidence>
<evidence type="ECO:0000313" key="11">
    <source>
        <dbReference type="Proteomes" id="UP000075884"/>
    </source>
</evidence>
<dbReference type="Proteomes" id="UP000075884">
    <property type="component" value="Unassembled WGS sequence"/>
</dbReference>
<accession>A0A182NIQ5</accession>
<evidence type="ECO:0000256" key="2">
    <source>
        <dbReference type="ARBA" id="ARBA00004123"/>
    </source>
</evidence>
<dbReference type="AlphaFoldDB" id="A0A182NIQ5"/>
<keyword evidence="5" id="KW-0479">Metal-binding</keyword>
<keyword evidence="11" id="KW-1185">Reference proteome</keyword>
<keyword evidence="7" id="KW-0539">Nucleus</keyword>
<keyword evidence="6" id="KW-0378">Hydrolase</keyword>
<organism evidence="10 11">
    <name type="scientific">Anopheles dirus</name>
    <dbReference type="NCBI Taxonomy" id="7168"/>
    <lineage>
        <taxon>Eukaryota</taxon>
        <taxon>Metazoa</taxon>
        <taxon>Ecdysozoa</taxon>
        <taxon>Arthropoda</taxon>
        <taxon>Hexapoda</taxon>
        <taxon>Insecta</taxon>
        <taxon>Pterygota</taxon>
        <taxon>Neoptera</taxon>
        <taxon>Endopterygota</taxon>
        <taxon>Diptera</taxon>
        <taxon>Nematocera</taxon>
        <taxon>Culicoidea</taxon>
        <taxon>Culicidae</taxon>
        <taxon>Anophelinae</taxon>
        <taxon>Anopheles</taxon>
    </lineage>
</organism>
<dbReference type="STRING" id="7168.A0A182NIQ5"/>
<dbReference type="GO" id="GO:0005634">
    <property type="term" value="C:nucleus"/>
    <property type="evidence" value="ECO:0007669"/>
    <property type="project" value="UniProtKB-SubCell"/>
</dbReference>
<dbReference type="GO" id="GO:0004518">
    <property type="term" value="F:nuclease activity"/>
    <property type="evidence" value="ECO:0007669"/>
    <property type="project" value="UniProtKB-KW"/>
</dbReference>
<dbReference type="InterPro" id="IPR045249">
    <property type="entry name" value="HARBI1-like"/>
</dbReference>
<reference evidence="11" key="1">
    <citation type="submission" date="2013-03" db="EMBL/GenBank/DDBJ databases">
        <title>The Genome Sequence of Anopheles dirus WRAIR2.</title>
        <authorList>
            <consortium name="The Broad Institute Genomics Platform"/>
            <person name="Neafsey D.E."/>
            <person name="Walton C."/>
            <person name="Walker B."/>
            <person name="Young S.K."/>
            <person name="Zeng Q."/>
            <person name="Gargeya S."/>
            <person name="Fitzgerald M."/>
            <person name="Haas B."/>
            <person name="Abouelleil A."/>
            <person name="Allen A.W."/>
            <person name="Alvarado L."/>
            <person name="Arachchi H.M."/>
            <person name="Berlin A.M."/>
            <person name="Chapman S.B."/>
            <person name="Gainer-Dewar J."/>
            <person name="Goldberg J."/>
            <person name="Griggs A."/>
            <person name="Gujja S."/>
            <person name="Hansen M."/>
            <person name="Howarth C."/>
            <person name="Imamovic A."/>
            <person name="Ireland A."/>
            <person name="Larimer J."/>
            <person name="McCowan C."/>
            <person name="Murphy C."/>
            <person name="Pearson M."/>
            <person name="Poon T.W."/>
            <person name="Priest M."/>
            <person name="Roberts A."/>
            <person name="Saif S."/>
            <person name="Shea T."/>
            <person name="Sisk P."/>
            <person name="Sykes S."/>
            <person name="Wortman J."/>
            <person name="Nusbaum C."/>
            <person name="Birren B."/>
        </authorList>
    </citation>
    <scope>NUCLEOTIDE SEQUENCE [LARGE SCALE GENOMIC DNA]</scope>
    <source>
        <strain evidence="11">WRAIR2</strain>
    </source>
</reference>
<comment type="cofactor">
    <cofactor evidence="1">
        <name>a divalent metal cation</name>
        <dbReference type="ChEBI" id="CHEBI:60240"/>
    </cofactor>
</comment>
<dbReference type="InterPro" id="IPR027806">
    <property type="entry name" value="HARBI1_dom"/>
</dbReference>
<protein>
    <submittedName>
        <fullName evidence="10">DDE Tnp4 domain-containing protein</fullName>
    </submittedName>
</protein>
<name>A0A182NIQ5_9DIPT</name>
<evidence type="ECO:0000256" key="4">
    <source>
        <dbReference type="ARBA" id="ARBA00022722"/>
    </source>
</evidence>
<dbReference type="PANTHER" id="PTHR22930:SF269">
    <property type="entry name" value="NUCLEASE HARBI1-LIKE PROTEIN"/>
    <property type="match status" value="1"/>
</dbReference>
<evidence type="ECO:0000256" key="3">
    <source>
        <dbReference type="ARBA" id="ARBA00006958"/>
    </source>
</evidence>
<dbReference type="GO" id="GO:0046872">
    <property type="term" value="F:metal ion binding"/>
    <property type="evidence" value="ECO:0007669"/>
    <property type="project" value="UniProtKB-KW"/>
</dbReference>
<proteinExistence type="inferred from homology"/>